<feature type="transmembrane region" description="Helical" evidence="1">
    <location>
        <begin position="35"/>
        <end position="54"/>
    </location>
</feature>
<keyword evidence="1" id="KW-0472">Membrane</keyword>
<evidence type="ECO:0000313" key="3">
    <source>
        <dbReference type="Proteomes" id="UP000189966"/>
    </source>
</evidence>
<feature type="transmembrane region" description="Helical" evidence="1">
    <location>
        <begin position="60"/>
        <end position="81"/>
    </location>
</feature>
<sequence length="234" mass="26554">MKTLGKEQQFERLYATPPVYEWELIVNPDHGRTKIAYASFGICIILAVVSFFWFQGNTGLIAAGMLIFLGSCGAPWGRFLIHADKRHYYAINQYGMYSTSEQIIPEIAYTIVRRSAWVGCAICVFAAIFIGPMAFVGAGGAALMSFTMTNFHSVPYKNQCLFDGYAKLLNFREEDYTLCSHNSMAGCKLIIPQEKLVPIIEVIKQYNDTFEEEFMDIYKDAKFQARPIILEIVR</sequence>
<keyword evidence="1" id="KW-0812">Transmembrane</keyword>
<organism evidence="2 3">
    <name type="scientific">Photobacterium piscicola</name>
    <dbReference type="NCBI Taxonomy" id="1378299"/>
    <lineage>
        <taxon>Bacteria</taxon>
        <taxon>Pseudomonadati</taxon>
        <taxon>Pseudomonadota</taxon>
        <taxon>Gammaproteobacteria</taxon>
        <taxon>Vibrionales</taxon>
        <taxon>Vibrionaceae</taxon>
        <taxon>Photobacterium</taxon>
    </lineage>
</organism>
<dbReference type="AlphaFoldDB" id="A0A1T5HY10"/>
<keyword evidence="1" id="KW-1133">Transmembrane helix</keyword>
<proteinExistence type="predicted"/>
<feature type="transmembrane region" description="Helical" evidence="1">
    <location>
        <begin position="116"/>
        <end position="144"/>
    </location>
</feature>
<accession>A0A1T5HY10</accession>
<protein>
    <submittedName>
        <fullName evidence="2">Uncharacterized protein</fullName>
    </submittedName>
</protein>
<dbReference type="OrthoDB" id="5814475at2"/>
<dbReference type="Proteomes" id="UP000189966">
    <property type="component" value="Unassembled WGS sequence"/>
</dbReference>
<evidence type="ECO:0000256" key="1">
    <source>
        <dbReference type="SAM" id="Phobius"/>
    </source>
</evidence>
<name>A0A1T5HY10_9GAMM</name>
<dbReference type="EMBL" id="FUZI01000001">
    <property type="protein sequence ID" value="SKC31708.1"/>
    <property type="molecule type" value="Genomic_DNA"/>
</dbReference>
<reference evidence="2 3" key="1">
    <citation type="submission" date="2017-02" db="EMBL/GenBank/DDBJ databases">
        <authorList>
            <person name="Peterson S.W."/>
        </authorList>
    </citation>
    <scope>NUCLEOTIDE SEQUENCE [LARGE SCALE GENOMIC DNA]</scope>
    <source>
        <strain evidence="3">type strain: NCCB 100098</strain>
    </source>
</reference>
<dbReference type="RefSeq" id="WP_080156470.1">
    <property type="nucleotide sequence ID" value="NZ_FUZI01000001.1"/>
</dbReference>
<gene>
    <name evidence="2" type="ORF">CZ809_01215</name>
</gene>
<evidence type="ECO:0000313" key="2">
    <source>
        <dbReference type="EMBL" id="SKC31708.1"/>
    </source>
</evidence>